<feature type="domain" description="Heterokaryon incompatibility" evidence="2">
    <location>
        <begin position="106"/>
        <end position="195"/>
    </location>
</feature>
<protein>
    <recommendedName>
        <fullName evidence="2">Heterokaryon incompatibility domain-containing protein</fullName>
    </recommendedName>
</protein>
<feature type="region of interest" description="Disordered" evidence="1">
    <location>
        <begin position="1"/>
        <end position="28"/>
    </location>
</feature>
<dbReference type="InterPro" id="IPR010730">
    <property type="entry name" value="HET"/>
</dbReference>
<dbReference type="EMBL" id="JAVRQU010000021">
    <property type="protein sequence ID" value="KAK5691366.1"/>
    <property type="molecule type" value="Genomic_DNA"/>
</dbReference>
<accession>A0AAN7W439</accession>
<evidence type="ECO:0000259" key="2">
    <source>
        <dbReference type="Pfam" id="PF06985"/>
    </source>
</evidence>
<name>A0AAN7W439_9PEZI</name>
<proteinExistence type="predicted"/>
<gene>
    <name evidence="3" type="ORF">LTR97_011358</name>
</gene>
<reference evidence="3" key="1">
    <citation type="submission" date="2023-08" db="EMBL/GenBank/DDBJ databases">
        <title>Black Yeasts Isolated from many extreme environments.</title>
        <authorList>
            <person name="Coleine C."/>
            <person name="Stajich J.E."/>
            <person name="Selbmann L."/>
        </authorList>
    </citation>
    <scope>NUCLEOTIDE SEQUENCE</scope>
    <source>
        <strain evidence="3">CCFEE 5810</strain>
    </source>
</reference>
<organism evidence="3 4">
    <name type="scientific">Elasticomyces elasticus</name>
    <dbReference type="NCBI Taxonomy" id="574655"/>
    <lineage>
        <taxon>Eukaryota</taxon>
        <taxon>Fungi</taxon>
        <taxon>Dikarya</taxon>
        <taxon>Ascomycota</taxon>
        <taxon>Pezizomycotina</taxon>
        <taxon>Dothideomycetes</taxon>
        <taxon>Dothideomycetidae</taxon>
        <taxon>Mycosphaerellales</taxon>
        <taxon>Teratosphaeriaceae</taxon>
        <taxon>Elasticomyces</taxon>
    </lineage>
</organism>
<dbReference type="InterPro" id="IPR052895">
    <property type="entry name" value="HetReg/Transcr_Mod"/>
</dbReference>
<evidence type="ECO:0000256" key="1">
    <source>
        <dbReference type="SAM" id="MobiDB-lite"/>
    </source>
</evidence>
<evidence type="ECO:0000313" key="3">
    <source>
        <dbReference type="EMBL" id="KAK5691366.1"/>
    </source>
</evidence>
<dbReference type="AlphaFoldDB" id="A0AAN7W439"/>
<dbReference type="PANTHER" id="PTHR24148:SF73">
    <property type="entry name" value="HET DOMAIN PROTEIN (AFU_ORTHOLOGUE AFUA_8G01020)"/>
    <property type="match status" value="1"/>
</dbReference>
<comment type="caution">
    <text evidence="3">The sequence shown here is derived from an EMBL/GenBank/DDBJ whole genome shotgun (WGS) entry which is preliminary data.</text>
</comment>
<dbReference type="PANTHER" id="PTHR24148">
    <property type="entry name" value="ANKYRIN REPEAT DOMAIN-CONTAINING PROTEIN 39 HOMOLOG-RELATED"/>
    <property type="match status" value="1"/>
</dbReference>
<sequence length="526" mass="60949">MSATSYEPLNRPQDPTDHESHHDAKDQQDILYAPLNLSPDRSGEEDLRYDIDNRWTHRKNARLLNILPNSGDGSLRLRLRAVDLRATERQYDAVSYMWGPDVLDRIDAICIDQANTKERNNQVQQMRKIFSYARFVLIWLGEVSREISLSTTDCAAFEQQASRKEQSESEIYNTNHDVLRVIRNPYWQRLWIVQEIRLASVAFVVSGVKLLNAVFIASIAERLLATWKARSPELARQLQYVLTACRIDDLSLSSMVDLCSQHHCSEIRDHIFALIGLVKLDAEYKVDYTLSPTQLVRRTLQYYKAEDASRLVRSDALQHLGQLTRLLRTPPYSVEEDWIWGHHIALDGLALVTPPRRSSIVQRTIHKQPTGRYARPFAPAYRDTIFDCELSVTRTPVRLVIKHDHVDIWKRLHSISFLDLRIARQRPLAHIRPTLEWELHPDTAELLSQMVLFTNDSTAANRDRHVPGSLLRSPSRTFFMPCDTWTLSKLWATLVPYVRPRHKARLPALLEQPAIRQRRRRASAVD</sequence>
<dbReference type="Pfam" id="PF06985">
    <property type="entry name" value="HET"/>
    <property type="match status" value="1"/>
</dbReference>
<feature type="compositionally biased region" description="Basic and acidic residues" evidence="1">
    <location>
        <begin position="14"/>
        <end position="28"/>
    </location>
</feature>
<dbReference type="Proteomes" id="UP001310594">
    <property type="component" value="Unassembled WGS sequence"/>
</dbReference>
<evidence type="ECO:0000313" key="4">
    <source>
        <dbReference type="Proteomes" id="UP001310594"/>
    </source>
</evidence>